<organism evidence="8 9">
    <name type="scientific">Oculimacula yallundae</name>
    <dbReference type="NCBI Taxonomy" id="86028"/>
    <lineage>
        <taxon>Eukaryota</taxon>
        <taxon>Fungi</taxon>
        <taxon>Dikarya</taxon>
        <taxon>Ascomycota</taxon>
        <taxon>Pezizomycotina</taxon>
        <taxon>Leotiomycetes</taxon>
        <taxon>Helotiales</taxon>
        <taxon>Ploettnerulaceae</taxon>
        <taxon>Oculimacula</taxon>
    </lineage>
</organism>
<keyword evidence="6" id="KW-0539">Nucleus</keyword>
<evidence type="ECO:0000256" key="5">
    <source>
        <dbReference type="ARBA" id="ARBA00023163"/>
    </source>
</evidence>
<dbReference type="SMART" id="SM00066">
    <property type="entry name" value="GAL4"/>
    <property type="match status" value="1"/>
</dbReference>
<keyword evidence="1" id="KW-0479">Metal-binding</keyword>
<feature type="domain" description="Zn(2)-C6 fungal-type" evidence="7">
    <location>
        <begin position="20"/>
        <end position="48"/>
    </location>
</feature>
<keyword evidence="5" id="KW-0804">Transcription</keyword>
<dbReference type="InterPro" id="IPR001138">
    <property type="entry name" value="Zn2Cys6_DnaBD"/>
</dbReference>
<evidence type="ECO:0000256" key="6">
    <source>
        <dbReference type="ARBA" id="ARBA00023242"/>
    </source>
</evidence>
<dbReference type="Gene3D" id="4.10.240.10">
    <property type="entry name" value="Zn(2)-C6 fungal-type DNA-binding domain"/>
    <property type="match status" value="1"/>
</dbReference>
<reference evidence="8 9" key="1">
    <citation type="journal article" date="2024" name="Commun. Biol.">
        <title>Comparative genomic analysis of thermophilic fungi reveals convergent evolutionary adaptations and gene losses.</title>
        <authorList>
            <person name="Steindorff A.S."/>
            <person name="Aguilar-Pontes M.V."/>
            <person name="Robinson A.J."/>
            <person name="Andreopoulos B."/>
            <person name="LaButti K."/>
            <person name="Kuo A."/>
            <person name="Mondo S."/>
            <person name="Riley R."/>
            <person name="Otillar R."/>
            <person name="Haridas S."/>
            <person name="Lipzen A."/>
            <person name="Grimwood J."/>
            <person name="Schmutz J."/>
            <person name="Clum A."/>
            <person name="Reid I.D."/>
            <person name="Moisan M.C."/>
            <person name="Butler G."/>
            <person name="Nguyen T.T.M."/>
            <person name="Dewar K."/>
            <person name="Conant G."/>
            <person name="Drula E."/>
            <person name="Henrissat B."/>
            <person name="Hansel C."/>
            <person name="Singer S."/>
            <person name="Hutchinson M.I."/>
            <person name="de Vries R.P."/>
            <person name="Natvig D.O."/>
            <person name="Powell A.J."/>
            <person name="Tsang A."/>
            <person name="Grigoriev I.V."/>
        </authorList>
    </citation>
    <scope>NUCLEOTIDE SEQUENCE [LARGE SCALE GENOMIC DNA]</scope>
    <source>
        <strain evidence="8 9">CBS 494.80</strain>
    </source>
</reference>
<sequence length="557" mass="62481">MALEPAQQRKRRRAPKVKTGCGTCRLRRIKCDESQPSCQRCSKTGRTCDGYGSYSRTPSRTPEDSPAISQRISVLLSDNSEENRGFAFFIQNTAAELSGYYDSSFWGKLVLAASAQNPSLRHAVVALGALHEDFARKRLMPLTPSAEEENATFALNQYAKAMGELRKSLLHGKEEPLTALMSCVLFVCFDSLRGWYESAMIHLESGLKIMRDMKSTTKYNEIEENISPVLKRLSLQTIIYVEARSAQDRTEFARKLMDVPDTDAAVAEEFQSLEEARNALNQAMDGLFRVFYLFNDDIPMFLQSTENLDLLDKYTTQLADWNVTFEKLMVSKSKDFTSREIQGAALLKIHHTTAKIIAGIHTGPSELRTPYGGMRDKNDDAKNLKDFEIVVNLSRPLITAVEQNAQNGKPSLTFSCDTGLIGPLYYVCIKCPSVSLRKSAMELLLRCPRREGMWNSVLIAQMIQQFWDLEANHTPIVDEFGFPVPFTDNGAIHNMYFARPIEVDSSSLPCSPGSQSLLDSPGAMQVSTFGLPLNRAIHERVAQYPDTWDTETICHSI</sequence>
<dbReference type="PROSITE" id="PS00463">
    <property type="entry name" value="ZN2_CY6_FUNGAL_1"/>
    <property type="match status" value="1"/>
</dbReference>
<dbReference type="CDD" id="cd00067">
    <property type="entry name" value="GAL4"/>
    <property type="match status" value="1"/>
</dbReference>
<evidence type="ECO:0000256" key="1">
    <source>
        <dbReference type="ARBA" id="ARBA00022723"/>
    </source>
</evidence>
<proteinExistence type="predicted"/>
<evidence type="ECO:0000259" key="7">
    <source>
        <dbReference type="PROSITE" id="PS50048"/>
    </source>
</evidence>
<evidence type="ECO:0000313" key="8">
    <source>
        <dbReference type="EMBL" id="KAL2063615.1"/>
    </source>
</evidence>
<comment type="caution">
    <text evidence="8">The sequence shown here is derived from an EMBL/GenBank/DDBJ whole genome shotgun (WGS) entry which is preliminary data.</text>
</comment>
<keyword evidence="9" id="KW-1185">Reference proteome</keyword>
<dbReference type="PROSITE" id="PS50048">
    <property type="entry name" value="ZN2_CY6_FUNGAL_2"/>
    <property type="match status" value="1"/>
</dbReference>
<keyword evidence="2" id="KW-0862">Zinc</keyword>
<name>A0ABR4C118_9HELO</name>
<dbReference type="PANTHER" id="PTHR36206">
    <property type="entry name" value="ASPERCRYPTIN BIOSYNTHESIS CLUSTER-SPECIFIC TRANSCRIPTION REGULATOR ATNN-RELATED"/>
    <property type="match status" value="1"/>
</dbReference>
<dbReference type="InterPro" id="IPR036864">
    <property type="entry name" value="Zn2-C6_fun-type_DNA-bd_sf"/>
</dbReference>
<protein>
    <recommendedName>
        <fullName evidence="7">Zn(2)-C6 fungal-type domain-containing protein</fullName>
    </recommendedName>
</protein>
<evidence type="ECO:0000256" key="3">
    <source>
        <dbReference type="ARBA" id="ARBA00023015"/>
    </source>
</evidence>
<dbReference type="Pfam" id="PF00172">
    <property type="entry name" value="Zn_clus"/>
    <property type="match status" value="1"/>
</dbReference>
<dbReference type="InterPro" id="IPR052360">
    <property type="entry name" value="Transcr_Regulatory_Proteins"/>
</dbReference>
<evidence type="ECO:0000256" key="2">
    <source>
        <dbReference type="ARBA" id="ARBA00022833"/>
    </source>
</evidence>
<dbReference type="SUPFAM" id="SSF57701">
    <property type="entry name" value="Zn2/Cys6 DNA-binding domain"/>
    <property type="match status" value="1"/>
</dbReference>
<keyword evidence="3" id="KW-0805">Transcription regulation</keyword>
<evidence type="ECO:0000313" key="9">
    <source>
        <dbReference type="Proteomes" id="UP001595075"/>
    </source>
</evidence>
<accession>A0ABR4C118</accession>
<evidence type="ECO:0000256" key="4">
    <source>
        <dbReference type="ARBA" id="ARBA00023125"/>
    </source>
</evidence>
<keyword evidence="4" id="KW-0238">DNA-binding</keyword>
<dbReference type="InterPro" id="IPR021858">
    <property type="entry name" value="Fun_TF"/>
</dbReference>
<gene>
    <name evidence="8" type="ORF">VTL71DRAFT_5420</name>
</gene>
<dbReference type="EMBL" id="JAZHXI010000015">
    <property type="protein sequence ID" value="KAL2063615.1"/>
    <property type="molecule type" value="Genomic_DNA"/>
</dbReference>
<dbReference type="Pfam" id="PF11951">
    <property type="entry name" value="Fungal_trans_2"/>
    <property type="match status" value="1"/>
</dbReference>
<dbReference type="PANTHER" id="PTHR36206:SF4">
    <property type="entry name" value="HYPOTHETICAL CONSERVED PROTEIN (EUROFUNG)-RELATED"/>
    <property type="match status" value="1"/>
</dbReference>
<dbReference type="Proteomes" id="UP001595075">
    <property type="component" value="Unassembled WGS sequence"/>
</dbReference>